<dbReference type="STRING" id="940295.EYM_03100"/>
<keyword evidence="8" id="KW-1185">Reference proteome</keyword>
<evidence type="ECO:0000256" key="4">
    <source>
        <dbReference type="HAMAP-Rule" id="MF_00243"/>
    </source>
</evidence>
<evidence type="ECO:0000256" key="5">
    <source>
        <dbReference type="NCBIfam" id="TIGR01527"/>
    </source>
</evidence>
<dbReference type="SUPFAM" id="SSF52374">
    <property type="entry name" value="Nucleotidylyl transferase"/>
    <property type="match status" value="1"/>
</dbReference>
<keyword evidence="4" id="KW-0520">NAD</keyword>
<dbReference type="GO" id="GO:0000309">
    <property type="term" value="F:nicotinamide-nucleotide adenylyltransferase activity"/>
    <property type="evidence" value="ECO:0007669"/>
    <property type="project" value="UniProtKB-UniRule"/>
</dbReference>
<feature type="domain" description="Cytidyltransferase-like" evidence="6">
    <location>
        <begin position="8"/>
        <end position="137"/>
    </location>
</feature>
<name>A0A0U2WL04_9CREN</name>
<dbReference type="AlphaFoldDB" id="A0A0U2WL04"/>
<comment type="similarity">
    <text evidence="1 4">Belongs to the archaeal NMN adenylyltransferase family.</text>
</comment>
<dbReference type="KEGG" id="iis:EYM_03100"/>
<dbReference type="Pfam" id="PF01467">
    <property type="entry name" value="CTP_transf_like"/>
    <property type="match status" value="1"/>
</dbReference>
<keyword evidence="4" id="KW-0067">ATP-binding</keyword>
<keyword evidence="2 4" id="KW-0808">Transferase</keyword>
<keyword evidence="4" id="KW-0963">Cytoplasm</keyword>
<dbReference type="Gene3D" id="3.40.50.620">
    <property type="entry name" value="HUPs"/>
    <property type="match status" value="1"/>
</dbReference>
<dbReference type="NCBIfam" id="TIGR01527">
    <property type="entry name" value="arch_NMN_Atrans"/>
    <property type="match status" value="1"/>
</dbReference>
<dbReference type="EC" id="2.7.7.1" evidence="4 5"/>
<evidence type="ECO:0000313" key="7">
    <source>
        <dbReference type="EMBL" id="ALU11617.1"/>
    </source>
</evidence>
<dbReference type="NCBIfam" id="NF002243">
    <property type="entry name" value="PRK01153.1"/>
    <property type="match status" value="1"/>
</dbReference>
<dbReference type="RefSeq" id="WP_075049611.1">
    <property type="nucleotide sequence ID" value="NZ_CP006867.1"/>
</dbReference>
<gene>
    <name evidence="7" type="ORF">EYM_03100</name>
</gene>
<dbReference type="PANTHER" id="PTHR21342">
    <property type="entry name" value="PHOSPHOPANTETHEINE ADENYLYLTRANSFERASE"/>
    <property type="match status" value="1"/>
</dbReference>
<organism evidence="7 8">
    <name type="scientific">Ignicoccus islandicus DSM 13165</name>
    <dbReference type="NCBI Taxonomy" id="940295"/>
    <lineage>
        <taxon>Archaea</taxon>
        <taxon>Thermoproteota</taxon>
        <taxon>Thermoprotei</taxon>
        <taxon>Desulfurococcales</taxon>
        <taxon>Desulfurococcaceae</taxon>
        <taxon>Ignicoccus</taxon>
    </lineage>
</organism>
<comment type="catalytic activity">
    <reaction evidence="4">
        <text>beta-nicotinamide D-ribonucleotide + ATP + H(+) = diphosphate + NAD(+)</text>
        <dbReference type="Rhea" id="RHEA:21360"/>
        <dbReference type="ChEBI" id="CHEBI:14649"/>
        <dbReference type="ChEBI" id="CHEBI:15378"/>
        <dbReference type="ChEBI" id="CHEBI:30616"/>
        <dbReference type="ChEBI" id="CHEBI:33019"/>
        <dbReference type="ChEBI" id="CHEBI:57540"/>
        <dbReference type="EC" id="2.7.7.1"/>
    </reaction>
</comment>
<evidence type="ECO:0000313" key="8">
    <source>
        <dbReference type="Proteomes" id="UP000060778"/>
    </source>
</evidence>
<dbReference type="OrthoDB" id="264480at2157"/>
<keyword evidence="4" id="KW-0547">Nucleotide-binding</keyword>
<dbReference type="GO" id="GO:0005524">
    <property type="term" value="F:ATP binding"/>
    <property type="evidence" value="ECO:0007669"/>
    <property type="project" value="UniProtKB-KW"/>
</dbReference>
<dbReference type="UniPathway" id="UPA00253">
    <property type="reaction ID" value="UER00600"/>
</dbReference>
<accession>A0A0U2WL04</accession>
<evidence type="ECO:0000256" key="1">
    <source>
        <dbReference type="ARBA" id="ARBA00010124"/>
    </source>
</evidence>
<dbReference type="Proteomes" id="UP000060778">
    <property type="component" value="Chromosome"/>
</dbReference>
<dbReference type="GO" id="GO:0009435">
    <property type="term" value="P:NAD+ biosynthetic process"/>
    <property type="evidence" value="ECO:0007669"/>
    <property type="project" value="UniProtKB-UniRule"/>
</dbReference>
<protein>
    <recommendedName>
        <fullName evidence="4 5">Nicotinamide-nucleotide adenylyltransferase</fullName>
        <ecNumber evidence="4 5">2.7.7.1</ecNumber>
    </recommendedName>
    <alternativeName>
        <fullName evidence="4">NAD(+) diphosphorylase</fullName>
    </alternativeName>
    <alternativeName>
        <fullName evidence="4">NAD(+) pyrophosphorylase</fullName>
    </alternativeName>
    <alternativeName>
        <fullName evidence="4">NMN adenylyltransferase</fullName>
    </alternativeName>
</protein>
<dbReference type="InterPro" id="IPR004821">
    <property type="entry name" value="Cyt_trans-like"/>
</dbReference>
<reference evidence="7 8" key="1">
    <citation type="submission" date="2013-11" db="EMBL/GenBank/DDBJ databases">
        <title>Comparative genomics of Ignicoccus.</title>
        <authorList>
            <person name="Podar M."/>
        </authorList>
    </citation>
    <scope>NUCLEOTIDE SEQUENCE [LARGE SCALE GENOMIC DNA]</scope>
    <source>
        <strain evidence="7 8">DSM 13165</strain>
    </source>
</reference>
<dbReference type="HAMAP" id="MF_00243">
    <property type="entry name" value="NMN_adenylyltr"/>
    <property type="match status" value="1"/>
</dbReference>
<dbReference type="InterPro" id="IPR014729">
    <property type="entry name" value="Rossmann-like_a/b/a_fold"/>
</dbReference>
<dbReference type="InterPro" id="IPR006418">
    <property type="entry name" value="NMN_Atrans_arc"/>
</dbReference>
<comment type="pathway">
    <text evidence="4">Cofactor biosynthesis; NAD(+) biosynthesis; NAD(+) from nicotinamide D-ribonucleotide: step 1/1.</text>
</comment>
<keyword evidence="3 4" id="KW-0548">Nucleotidyltransferase</keyword>
<dbReference type="PATRIC" id="fig|940295.4.peg.605"/>
<dbReference type="GO" id="GO:0005737">
    <property type="term" value="C:cytoplasm"/>
    <property type="evidence" value="ECO:0007669"/>
    <property type="project" value="UniProtKB-SubCell"/>
</dbReference>
<dbReference type="PANTHER" id="PTHR21342:SF0">
    <property type="entry name" value="BIFUNCTIONAL NMN ADENYLYLTRANSFERASE_NUDIX HYDROLASE"/>
    <property type="match status" value="1"/>
</dbReference>
<dbReference type="EMBL" id="CP006867">
    <property type="protein sequence ID" value="ALU11617.1"/>
    <property type="molecule type" value="Genomic_DNA"/>
</dbReference>
<dbReference type="NCBIfam" id="TIGR00125">
    <property type="entry name" value="cyt_tran_rel"/>
    <property type="match status" value="1"/>
</dbReference>
<evidence type="ECO:0000256" key="3">
    <source>
        <dbReference type="ARBA" id="ARBA00022695"/>
    </source>
</evidence>
<evidence type="ECO:0000259" key="6">
    <source>
        <dbReference type="Pfam" id="PF01467"/>
    </source>
</evidence>
<evidence type="ECO:0000256" key="2">
    <source>
        <dbReference type="ARBA" id="ARBA00022679"/>
    </source>
</evidence>
<keyword evidence="4" id="KW-0662">Pyridine nucleotide biosynthesis</keyword>
<proteinExistence type="inferred from homology"/>
<dbReference type="GeneID" id="30680014"/>
<comment type="subcellular location">
    <subcellularLocation>
        <location evidence="4">Cytoplasm</location>
    </subcellularLocation>
</comment>
<sequence length="174" mass="19995">MGVKRGVIPGRYQPFHKGHLHLIKWALERLDEVIIVIGSAQESHTLQNPLTAGERVLSIKRALECEGIDLSKVYLIPVPDILMNRAWVSHVETYVPKFHVAISRNPLVKVLFREAGYEVLEPPAFERNSYVATNIRALIAKGDKRWKELVPKCVAEVLEEINLEERMRELLRRD</sequence>